<evidence type="ECO:0000256" key="3">
    <source>
        <dbReference type="ARBA" id="ARBA00015325"/>
    </source>
</evidence>
<proteinExistence type="inferred from homology"/>
<name>A0A4Y6U8V0_9PROT</name>
<keyword evidence="4 13" id="KW-0813">Transport</keyword>
<dbReference type="CDD" id="cd20070">
    <property type="entry name" value="5TM_YidC_Alb3"/>
    <property type="match status" value="1"/>
</dbReference>
<dbReference type="Pfam" id="PF14849">
    <property type="entry name" value="YidC_periplas"/>
    <property type="match status" value="1"/>
</dbReference>
<dbReference type="OrthoDB" id="9780552at2"/>
<evidence type="ECO:0000256" key="6">
    <source>
        <dbReference type="ARBA" id="ARBA00022692"/>
    </source>
</evidence>
<evidence type="ECO:0000256" key="12">
    <source>
        <dbReference type="ARBA" id="ARBA00033342"/>
    </source>
</evidence>
<dbReference type="Proteomes" id="UP000318709">
    <property type="component" value="Chromosome"/>
</dbReference>
<keyword evidence="9 13" id="KW-0472">Membrane</keyword>
<evidence type="ECO:0000256" key="10">
    <source>
        <dbReference type="ARBA" id="ARBA00023186"/>
    </source>
</evidence>
<dbReference type="PRINTS" id="PR00701">
    <property type="entry name" value="60KDINNERMP"/>
</dbReference>
<evidence type="ECO:0000256" key="5">
    <source>
        <dbReference type="ARBA" id="ARBA00022475"/>
    </source>
</evidence>
<feature type="transmembrane region" description="Helical" evidence="13">
    <location>
        <begin position="546"/>
        <end position="565"/>
    </location>
</feature>
<evidence type="ECO:0000256" key="8">
    <source>
        <dbReference type="ARBA" id="ARBA00022989"/>
    </source>
</evidence>
<dbReference type="Pfam" id="PF02096">
    <property type="entry name" value="60KD_IMP"/>
    <property type="match status" value="1"/>
</dbReference>
<dbReference type="RefSeq" id="WP_141444153.1">
    <property type="nucleotide sequence ID" value="NZ_CP038231.1"/>
</dbReference>
<keyword evidence="5 13" id="KW-1003">Cell membrane</keyword>
<dbReference type="InterPro" id="IPR019998">
    <property type="entry name" value="Membr_insert_YidC"/>
</dbReference>
<dbReference type="PRINTS" id="PR01900">
    <property type="entry name" value="YIDCPROTEIN"/>
</dbReference>
<evidence type="ECO:0000256" key="11">
    <source>
        <dbReference type="ARBA" id="ARBA00033245"/>
    </source>
</evidence>
<evidence type="ECO:0000256" key="7">
    <source>
        <dbReference type="ARBA" id="ARBA00022927"/>
    </source>
</evidence>
<dbReference type="Gene3D" id="2.70.98.90">
    <property type="match status" value="1"/>
</dbReference>
<evidence type="ECO:0000313" key="17">
    <source>
        <dbReference type="Proteomes" id="UP000318709"/>
    </source>
</evidence>
<dbReference type="InterPro" id="IPR047196">
    <property type="entry name" value="YidC_ALB_C"/>
</dbReference>
<dbReference type="GO" id="GO:0005886">
    <property type="term" value="C:plasma membrane"/>
    <property type="evidence" value="ECO:0007669"/>
    <property type="project" value="UniProtKB-SubCell"/>
</dbReference>
<feature type="domain" description="Membrane insertase YidC N-terminal" evidence="15">
    <location>
        <begin position="81"/>
        <end position="368"/>
    </location>
</feature>
<comment type="function">
    <text evidence="13">Required for the insertion and/or proper folding and/or complex formation of integral membrane proteins into the membrane. Involved in integration of membrane proteins that insert both dependently and independently of the Sec translocase complex, as well as at least some lipoproteins. Aids folding of multispanning membrane proteins.</text>
</comment>
<dbReference type="AlphaFoldDB" id="A0A4Y6U8V0"/>
<dbReference type="HAMAP" id="MF_01810">
    <property type="entry name" value="YidC_type1"/>
    <property type="match status" value="1"/>
</dbReference>
<feature type="transmembrane region" description="Helical" evidence="13">
    <location>
        <begin position="442"/>
        <end position="465"/>
    </location>
</feature>
<keyword evidence="10 13" id="KW-0143">Chaperone</keyword>
<dbReference type="PANTHER" id="PTHR12428">
    <property type="entry name" value="OXA1"/>
    <property type="match status" value="1"/>
</dbReference>
<dbReference type="InterPro" id="IPR001708">
    <property type="entry name" value="YidC/ALB3/OXA1/COX18"/>
</dbReference>
<feature type="transmembrane region" description="Helical" evidence="13">
    <location>
        <begin position="503"/>
        <end position="525"/>
    </location>
</feature>
<dbReference type="NCBIfam" id="NF002353">
    <property type="entry name" value="PRK01318.1-4"/>
    <property type="match status" value="1"/>
</dbReference>
<comment type="subcellular location">
    <subcellularLocation>
        <location evidence="1">Cell inner membrane</location>
        <topology evidence="1">Multi-pass membrane protein</topology>
    </subcellularLocation>
    <subcellularLocation>
        <location evidence="13">Cell membrane</location>
        <topology evidence="13">Multi-pass membrane protein</topology>
    </subcellularLocation>
</comment>
<reference evidence="16 17" key="1">
    <citation type="submission" date="2019-03" db="EMBL/GenBank/DDBJ databases">
        <title>The complete genome sequence of Swingsia_sp. F3b2 LMG30590(T).</title>
        <authorList>
            <person name="Chua K.-O."/>
            <person name="Chan K.-G."/>
            <person name="See-Too W.-S."/>
        </authorList>
    </citation>
    <scope>NUCLEOTIDE SEQUENCE [LARGE SCALE GENOMIC DNA]</scope>
    <source>
        <strain evidence="16 17">F3b2</strain>
    </source>
</reference>
<evidence type="ECO:0000256" key="1">
    <source>
        <dbReference type="ARBA" id="ARBA00004429"/>
    </source>
</evidence>
<evidence type="ECO:0000256" key="13">
    <source>
        <dbReference type="HAMAP-Rule" id="MF_01810"/>
    </source>
</evidence>
<dbReference type="GO" id="GO:0051205">
    <property type="term" value="P:protein insertion into membrane"/>
    <property type="evidence" value="ECO:0007669"/>
    <property type="project" value="TreeGrafter"/>
</dbReference>
<evidence type="ECO:0000256" key="9">
    <source>
        <dbReference type="ARBA" id="ARBA00023136"/>
    </source>
</evidence>
<dbReference type="InterPro" id="IPR028053">
    <property type="entry name" value="Membr_insert_YidC_N"/>
</dbReference>
<feature type="domain" description="Membrane insertase YidC/Oxa/ALB C-terminal" evidence="14">
    <location>
        <begin position="379"/>
        <end position="579"/>
    </location>
</feature>
<keyword evidence="8 13" id="KW-1133">Transmembrane helix</keyword>
<dbReference type="GO" id="GO:0032977">
    <property type="term" value="F:membrane insertase activity"/>
    <property type="evidence" value="ECO:0007669"/>
    <property type="project" value="InterPro"/>
</dbReference>
<evidence type="ECO:0000259" key="15">
    <source>
        <dbReference type="Pfam" id="PF14849"/>
    </source>
</evidence>
<dbReference type="CDD" id="cd19961">
    <property type="entry name" value="EcYidC-like_peri"/>
    <property type="match status" value="1"/>
</dbReference>
<evidence type="ECO:0000256" key="4">
    <source>
        <dbReference type="ARBA" id="ARBA00022448"/>
    </source>
</evidence>
<dbReference type="KEGG" id="swf:E3E12_06510"/>
<evidence type="ECO:0000313" key="16">
    <source>
        <dbReference type="EMBL" id="QDH13893.1"/>
    </source>
</evidence>
<keyword evidence="7 13" id="KW-0653">Protein transport</keyword>
<dbReference type="PANTHER" id="PTHR12428:SF65">
    <property type="entry name" value="CYTOCHROME C OXIDASE ASSEMBLY PROTEIN COX18, MITOCHONDRIAL"/>
    <property type="match status" value="1"/>
</dbReference>
<evidence type="ECO:0000259" key="14">
    <source>
        <dbReference type="Pfam" id="PF02096"/>
    </source>
</evidence>
<dbReference type="NCBIfam" id="TIGR03592">
    <property type="entry name" value="yidC_oxa1_cterm"/>
    <property type="match status" value="1"/>
</dbReference>
<feature type="transmembrane region" description="Helical" evidence="13">
    <location>
        <begin position="371"/>
        <end position="399"/>
    </location>
</feature>
<comment type="subunit">
    <text evidence="13">Interacts with the Sec translocase complex via SecD. Specifically interacts with transmembrane segments of nascent integral membrane proteins during membrane integration.</text>
</comment>
<dbReference type="GO" id="GO:0015031">
    <property type="term" value="P:protein transport"/>
    <property type="evidence" value="ECO:0007669"/>
    <property type="project" value="UniProtKB-KW"/>
</dbReference>
<gene>
    <name evidence="13 16" type="primary">yidC</name>
    <name evidence="16" type="ORF">E3E12_06510</name>
</gene>
<dbReference type="NCBIfam" id="TIGR03593">
    <property type="entry name" value="yidC_nterm"/>
    <property type="match status" value="1"/>
</dbReference>
<sequence>MDNNSNTSRFILATLLSAGILLGFQYFYAPKQPAQPPAQPAGQLAQHPGAPAPALTNVAASTPALVRPAADVVKATLAQRLPFEGPDVKGTFNLVGARLDDLTLTHYRQTTSPQSPLVRLLRPAGTPHPNYVVLGWDGMPGHSHELPGPESRWQVEGAPGQVLTPEHPVTLSWDNGRGATFHIHLALDKQYMFSVRQSVDNATTSAPLYVRPFQRVERDYLPADTGSMTAYEGPIGVMNGHLEDAGYKKLRKNSDNPAHIAWEATGHGGWVGITDKYWLTAVAAPAQSLVTASYGYVMPPGAYLATMAGHDIMEIAPGATLGADSHVFAGAKVASILNGYSKQLQVPGFEKAIDFGWFSYLTKPIFWLLHWLYSVIGNFGLALMAMTLVVKLILFPLAYKAAVSAGRMRLLAPRIKAIKERNKDDPAAAQMQMMALYREEKVNPAGGCLPVLIQAPIFFCLYKVLNISIDARQAPFFGWIHDLSEPDPTNALNLFGLLPFNPAHYATFLHVSLWGAALGLTFWLLQRQTQMVMDPSQQKVMRFMPLVYVFIMTSFPASLLVYYTWNNILTFMQQYVIERHAKLPKALPPEPEKG</sequence>
<keyword evidence="17" id="KW-1185">Reference proteome</keyword>
<accession>A0A4Y6U8V0</accession>
<comment type="similarity">
    <text evidence="2 13">Belongs to the OXA1/ALB3/YidC family. Type 1 subfamily.</text>
</comment>
<dbReference type="InterPro" id="IPR028055">
    <property type="entry name" value="YidC/Oxa/ALB_C"/>
</dbReference>
<dbReference type="InterPro" id="IPR038221">
    <property type="entry name" value="YidC_periplasmic_sf"/>
</dbReference>
<organism evidence="16 17">
    <name type="scientific">Formicincola oecophyllae</name>
    <dbReference type="NCBI Taxonomy" id="2558361"/>
    <lineage>
        <taxon>Bacteria</taxon>
        <taxon>Pseudomonadati</taxon>
        <taxon>Pseudomonadota</taxon>
        <taxon>Alphaproteobacteria</taxon>
        <taxon>Acetobacterales</taxon>
        <taxon>Acetobacteraceae</taxon>
        <taxon>Formicincola</taxon>
    </lineage>
</organism>
<keyword evidence="6 13" id="KW-0812">Transmembrane</keyword>
<evidence type="ECO:0000256" key="2">
    <source>
        <dbReference type="ARBA" id="ARBA00010527"/>
    </source>
</evidence>
<dbReference type="EMBL" id="CP038231">
    <property type="protein sequence ID" value="QDH13893.1"/>
    <property type="molecule type" value="Genomic_DNA"/>
</dbReference>
<protein>
    <recommendedName>
        <fullName evidence="3 13">Membrane protein insertase YidC</fullName>
    </recommendedName>
    <alternativeName>
        <fullName evidence="12 13">Foldase YidC</fullName>
    </alternativeName>
    <alternativeName>
        <fullName evidence="11 13">Membrane integrase YidC</fullName>
    </alternativeName>
    <alternativeName>
        <fullName evidence="13">Membrane protein YidC</fullName>
    </alternativeName>
</protein>